<comment type="caution">
    <text evidence="4">The sequence shown here is derived from an EMBL/GenBank/DDBJ whole genome shotgun (WGS) entry which is preliminary data.</text>
</comment>
<dbReference type="Proteomes" id="UP000747542">
    <property type="component" value="Unassembled WGS sequence"/>
</dbReference>
<dbReference type="AlphaFoldDB" id="A0A8J5JCU7"/>
<dbReference type="InterPro" id="IPR000504">
    <property type="entry name" value="RRM_dom"/>
</dbReference>
<feature type="non-terminal residue" evidence="4">
    <location>
        <position position="153"/>
    </location>
</feature>
<sequence length="153" mass="17646">TEHSLINTAQHGFIERKFCLTNLITFLETLTVTDYVTKAHHYRLRDQGSPVDVLYINFSKTFDKDPHARLASKILAYGITGKILLFDQYGLFIKHIPSEVTYRKMRSLFSHCGGLVNFFMPCDHQTGLHRGTAIARYCSEFYREEALRLNGEP</sequence>
<feature type="domain" description="RRM" evidence="3">
    <location>
        <begin position="89"/>
        <end position="153"/>
    </location>
</feature>
<keyword evidence="5" id="KW-1185">Reference proteome</keyword>
<dbReference type="GO" id="GO:0003723">
    <property type="term" value="F:RNA binding"/>
    <property type="evidence" value="ECO:0007669"/>
    <property type="project" value="UniProtKB-UniRule"/>
</dbReference>
<dbReference type="EMBL" id="JAHLQT010047013">
    <property type="protein sequence ID" value="KAG7153430.1"/>
    <property type="molecule type" value="Genomic_DNA"/>
</dbReference>
<evidence type="ECO:0000313" key="5">
    <source>
        <dbReference type="Proteomes" id="UP000747542"/>
    </source>
</evidence>
<reference evidence="4" key="1">
    <citation type="journal article" date="2021" name="Sci. Adv.">
        <title>The American lobster genome reveals insights on longevity, neural, and immune adaptations.</title>
        <authorList>
            <person name="Polinski J.M."/>
            <person name="Zimin A.V."/>
            <person name="Clark K.F."/>
            <person name="Kohn A.B."/>
            <person name="Sadowski N."/>
            <person name="Timp W."/>
            <person name="Ptitsyn A."/>
            <person name="Khanna P."/>
            <person name="Romanova D.Y."/>
            <person name="Williams P."/>
            <person name="Greenwood S.J."/>
            <person name="Moroz L.L."/>
            <person name="Walt D.R."/>
            <person name="Bodnar A.G."/>
        </authorList>
    </citation>
    <scope>NUCLEOTIDE SEQUENCE</scope>
    <source>
        <strain evidence="4">GMGI-L3</strain>
    </source>
</reference>
<keyword evidence="1 2" id="KW-0694">RNA-binding</keyword>
<name>A0A8J5JCU7_HOMAM</name>
<evidence type="ECO:0000313" key="4">
    <source>
        <dbReference type="EMBL" id="KAG7153430.1"/>
    </source>
</evidence>
<dbReference type="Pfam" id="PF00076">
    <property type="entry name" value="RRM_1"/>
    <property type="match status" value="1"/>
</dbReference>
<proteinExistence type="predicted"/>
<dbReference type="PROSITE" id="PS50102">
    <property type="entry name" value="RRM"/>
    <property type="match status" value="1"/>
</dbReference>
<protein>
    <submittedName>
        <fullName evidence="4">Putative RNA recognition motif-containing protein 1</fullName>
    </submittedName>
</protein>
<feature type="non-terminal residue" evidence="4">
    <location>
        <position position="1"/>
    </location>
</feature>
<dbReference type="InterPro" id="IPR035979">
    <property type="entry name" value="RBD_domain_sf"/>
</dbReference>
<evidence type="ECO:0000256" key="1">
    <source>
        <dbReference type="ARBA" id="ARBA00022884"/>
    </source>
</evidence>
<evidence type="ECO:0000259" key="3">
    <source>
        <dbReference type="PROSITE" id="PS50102"/>
    </source>
</evidence>
<dbReference type="InterPro" id="IPR012677">
    <property type="entry name" value="Nucleotide-bd_a/b_plait_sf"/>
</dbReference>
<accession>A0A8J5JCU7</accession>
<dbReference type="Gene3D" id="3.30.70.330">
    <property type="match status" value="1"/>
</dbReference>
<dbReference type="SUPFAM" id="SSF54928">
    <property type="entry name" value="RNA-binding domain, RBD"/>
    <property type="match status" value="1"/>
</dbReference>
<gene>
    <name evidence="4" type="ORF">Hamer_G030709</name>
</gene>
<organism evidence="4 5">
    <name type="scientific">Homarus americanus</name>
    <name type="common">American lobster</name>
    <dbReference type="NCBI Taxonomy" id="6706"/>
    <lineage>
        <taxon>Eukaryota</taxon>
        <taxon>Metazoa</taxon>
        <taxon>Ecdysozoa</taxon>
        <taxon>Arthropoda</taxon>
        <taxon>Crustacea</taxon>
        <taxon>Multicrustacea</taxon>
        <taxon>Malacostraca</taxon>
        <taxon>Eumalacostraca</taxon>
        <taxon>Eucarida</taxon>
        <taxon>Decapoda</taxon>
        <taxon>Pleocyemata</taxon>
        <taxon>Astacidea</taxon>
        <taxon>Nephropoidea</taxon>
        <taxon>Nephropidae</taxon>
        <taxon>Homarus</taxon>
    </lineage>
</organism>
<evidence type="ECO:0000256" key="2">
    <source>
        <dbReference type="PROSITE-ProRule" id="PRU00176"/>
    </source>
</evidence>